<organism evidence="1 2">
    <name type="scientific">Candidatus Pantoea soli</name>
    <dbReference type="NCBI Taxonomy" id="3098669"/>
    <lineage>
        <taxon>Bacteria</taxon>
        <taxon>Pseudomonadati</taxon>
        <taxon>Pseudomonadota</taxon>
        <taxon>Gammaproteobacteria</taxon>
        <taxon>Enterobacterales</taxon>
        <taxon>Erwiniaceae</taxon>
        <taxon>Pantoea</taxon>
    </lineage>
</organism>
<keyword evidence="2" id="KW-1185">Reference proteome</keyword>
<gene>
    <name evidence="1" type="ORF">D8B20_10210</name>
</gene>
<dbReference type="Proteomes" id="UP000319411">
    <property type="component" value="Chromosome"/>
</dbReference>
<dbReference type="OrthoDB" id="6271876at2"/>
<sequence>MNFPDPADEAAEREQQLIALALANRPVPQMTYTGECHYCEEPIDKGHFCSDECRTDHERIQHALRNQKVA</sequence>
<accession>A0A518XDF9</accession>
<reference evidence="1 2" key="1">
    <citation type="submission" date="2018-10" db="EMBL/GenBank/DDBJ databases">
        <title>Genome Sequencing of Pantoea dispersa DSM 32899.</title>
        <authorList>
            <person name="Nawrath M."/>
            <person name="Ottenheim C."/>
            <person name="Wilm A."/>
            <person name="Zimmermann W."/>
            <person name="Wu J.C."/>
        </authorList>
    </citation>
    <scope>NUCLEOTIDE SEQUENCE [LARGE SCALE GENOMIC DNA]</scope>
    <source>
        <strain evidence="1 2">DSM 32899</strain>
    </source>
</reference>
<proteinExistence type="predicted"/>
<dbReference type="EMBL" id="CP032702">
    <property type="protein sequence ID" value="QDY42243.1"/>
    <property type="molecule type" value="Genomic_DNA"/>
</dbReference>
<protein>
    <recommendedName>
        <fullName evidence="3">DUF2116 family Zn-ribbon domain-containing protein</fullName>
    </recommendedName>
</protein>
<dbReference type="KEGG" id="pdis:D8B20_10210"/>
<name>A0A518XDF9_9GAMM</name>
<evidence type="ECO:0000313" key="2">
    <source>
        <dbReference type="Proteomes" id="UP000319411"/>
    </source>
</evidence>
<dbReference type="AlphaFoldDB" id="A0A518XDF9"/>
<evidence type="ECO:0008006" key="3">
    <source>
        <dbReference type="Google" id="ProtNLM"/>
    </source>
</evidence>
<evidence type="ECO:0000313" key="1">
    <source>
        <dbReference type="EMBL" id="QDY42243.1"/>
    </source>
</evidence>